<accession>A0A9Q8PGP2</accession>
<dbReference type="InterPro" id="IPR011108">
    <property type="entry name" value="RMMBL"/>
</dbReference>
<keyword evidence="8" id="KW-1185">Reference proteome</keyword>
<feature type="region of interest" description="Disordered" evidence="5">
    <location>
        <begin position="954"/>
        <end position="977"/>
    </location>
</feature>
<reference evidence="7" key="2">
    <citation type="journal article" date="2022" name="Microb. Genom.">
        <title>A chromosome-scale genome assembly of the tomato pathogen Cladosporium fulvum reveals a compartmentalized genome architecture and the presence of a dispensable chromosome.</title>
        <authorList>
            <person name="Zaccaron A.Z."/>
            <person name="Chen L.H."/>
            <person name="Samaras A."/>
            <person name="Stergiopoulos I."/>
        </authorList>
    </citation>
    <scope>NUCLEOTIDE SEQUENCE</scope>
    <source>
        <strain evidence="7">Race5_Kim</strain>
    </source>
</reference>
<feature type="compositionally biased region" description="Pro residues" evidence="5">
    <location>
        <begin position="963"/>
        <end position="972"/>
    </location>
</feature>
<dbReference type="SUPFAM" id="SSF56281">
    <property type="entry name" value="Metallo-hydrolase/oxidoreductase"/>
    <property type="match status" value="1"/>
</dbReference>
<proteinExistence type="inferred from homology"/>
<feature type="region of interest" description="Disordered" evidence="5">
    <location>
        <begin position="500"/>
        <end position="544"/>
    </location>
</feature>
<dbReference type="AlphaFoldDB" id="A0A9Q8PGP2"/>
<keyword evidence="4" id="KW-0694">RNA-binding</keyword>
<feature type="region of interest" description="Disordered" evidence="5">
    <location>
        <begin position="1049"/>
        <end position="1072"/>
    </location>
</feature>
<dbReference type="GO" id="GO:0003723">
    <property type="term" value="F:RNA binding"/>
    <property type="evidence" value="ECO:0007669"/>
    <property type="project" value="UniProtKB-KW"/>
</dbReference>
<dbReference type="EMBL" id="CP090171">
    <property type="protein sequence ID" value="UJO22084.1"/>
    <property type="molecule type" value="Genomic_DNA"/>
</dbReference>
<evidence type="ECO:0000256" key="1">
    <source>
        <dbReference type="ARBA" id="ARBA00004123"/>
    </source>
</evidence>
<evidence type="ECO:0000256" key="4">
    <source>
        <dbReference type="RuleBase" id="RU365006"/>
    </source>
</evidence>
<sequence>MFNFTPLLGAQSDSPASQSLLELDGGVKILVDVGWDETFDAETLHAIEQHVSTLSIILLTHPTLDHIGAYAHCCKHIAGFSRVPVYATTPVVNLGRTLLADLYTSAPLTTSIIPTSAISSSPIAVDPSTAPSLLYQHPTPDDIAAYCNAIHPLKYSQPHQPIGVATGPGLGNLVITAYSAGHTPGGTIWHIQHGLESIVYAADWNQGRENLLSGAAWLGTSSDVIEPLRRPTALVCSSKGVQKTGSLPRTKRDELLFSLIRETVAQGGKVLIPTDSSARVLELAFILNHTWRENITGPHADTYRHARIFMASKSSTSTMRQLHGMLEWMDDAIIRDAEAAMGPGGDDKKVPNLLDWKFVKQIERKSQLDKVLQRQNPCIILASDASLEWGLSQHALKALAGDARNLVILTENLTSSNPRTASIAKSLAELYRENADQPSKSSVAKVVSADGHSVLLREPSASALTEDDNTLYQQYQARQRQLHSNLQGDNTANDTATTEIAQEEAEESSDEEDEEEEEEDPDRQGRALNLTAQINQGNKRKAGVSEAELGINVLLRSKNVYDYDVRHKRGREKMFPFVSHRNKDDEYGDLIKPEDYLRAEERDDTGNEDTRDGLKPEASELGQKRKWNDVADAKAATGRGRKDRKQEQNKKQKTEPDDIDAIIAKATGESGSGQNTVNGAPEDEDDSESDYEPDEGDSDEPKKVIFNNQTISLHIRIGHIDFTGMHEKRDLQNIIPRVRPRKLILISGDVSETQFLADWCRQSLGSEAGESASEVFAPIIGETVDASVDTNAWTLKLSRQLVKKLTWQNVKGLGIVTLTGSLVAERVEEAEDAEDENVKKKLKLIKGEDTEDLTMKDETAQVMPVLDLVKAPAGATQTRGAQPVHVGDLRIAEFRRMLTESGHVAEFRGQGSKPNPIFTMPAYPFMPMYGAPMPGAWAPPYPGNPYGPVFAAPPAKSAEAPSTAPPKPPPVPSTVHPSVAKLRSVKCGESSPGGNRVITIEEWQKFCNAADDRAKQEQAKAAKSVNTADFGSDFAAFIEWNRLRKEAKVAATKPASTKTKSEKSAAHSHNSYAPPTIRPGVNYLFPEKTQHTMLHVFAKTSKLWEDKYKGTVQKFKIFKASTNFPVAEIMERVRGGKEKCEGWAVTEVVEAGSGGWKKGTTIAYGDEKAKGSLESMGWDQTRGCEGRPPVWLVVHKA</sequence>
<organism evidence="7 8">
    <name type="scientific">Passalora fulva</name>
    <name type="common">Tomato leaf mold</name>
    <name type="synonym">Cladosporium fulvum</name>
    <dbReference type="NCBI Taxonomy" id="5499"/>
    <lineage>
        <taxon>Eukaryota</taxon>
        <taxon>Fungi</taxon>
        <taxon>Dikarya</taxon>
        <taxon>Ascomycota</taxon>
        <taxon>Pezizomycotina</taxon>
        <taxon>Dothideomycetes</taxon>
        <taxon>Dothideomycetidae</taxon>
        <taxon>Mycosphaerellales</taxon>
        <taxon>Mycosphaerellaceae</taxon>
        <taxon>Fulvia</taxon>
    </lineage>
</organism>
<dbReference type="Gene3D" id="3.60.15.10">
    <property type="entry name" value="Ribonuclease Z/Hydroxyacylglutathione hydrolase-like"/>
    <property type="match status" value="1"/>
</dbReference>
<dbReference type="InterPro" id="IPR022712">
    <property type="entry name" value="Beta_Casp"/>
</dbReference>
<dbReference type="GO" id="GO:0006397">
    <property type="term" value="P:mRNA processing"/>
    <property type="evidence" value="ECO:0007669"/>
    <property type="project" value="UniProtKB-KW"/>
</dbReference>
<evidence type="ECO:0000313" key="7">
    <source>
        <dbReference type="EMBL" id="UJO22084.1"/>
    </source>
</evidence>
<keyword evidence="2 4" id="KW-0507">mRNA processing</keyword>
<dbReference type="KEGG" id="ffu:CLAFUR5_09253"/>
<dbReference type="PANTHER" id="PTHR45922">
    <property type="entry name" value="CLEAVAGE AND POLYADENYLATION SPECIFICITY FACTOR SUBUNIT 2"/>
    <property type="match status" value="1"/>
</dbReference>
<dbReference type="InterPro" id="IPR001279">
    <property type="entry name" value="Metallo-B-lactamas"/>
</dbReference>
<dbReference type="RefSeq" id="XP_047766450.1">
    <property type="nucleotide sequence ID" value="XM_047908401.1"/>
</dbReference>
<dbReference type="Pfam" id="PF07521">
    <property type="entry name" value="RMMBL"/>
    <property type="match status" value="1"/>
</dbReference>
<comment type="similarity">
    <text evidence="4">Belongs to the metallo-beta-lactamase superfamily. RNA-metabolizing metallo-beta-lactamase-like family. CPSF2/YSH1 subfamily.</text>
</comment>
<dbReference type="InterPro" id="IPR036866">
    <property type="entry name" value="RibonucZ/Hydroxyglut_hydro"/>
</dbReference>
<dbReference type="Pfam" id="PF16661">
    <property type="entry name" value="Lactamase_B_6"/>
    <property type="match status" value="1"/>
</dbReference>
<evidence type="ECO:0000259" key="6">
    <source>
        <dbReference type="SMART" id="SM01027"/>
    </source>
</evidence>
<dbReference type="Proteomes" id="UP000756132">
    <property type="component" value="Chromosome 9"/>
</dbReference>
<dbReference type="Pfam" id="PF13299">
    <property type="entry name" value="CPSF100_C"/>
    <property type="match status" value="1"/>
</dbReference>
<keyword evidence="3 4" id="KW-0539">Nucleus</keyword>
<feature type="region of interest" description="Disordered" evidence="5">
    <location>
        <begin position="583"/>
        <end position="703"/>
    </location>
</feature>
<reference evidence="7" key="1">
    <citation type="submission" date="2021-12" db="EMBL/GenBank/DDBJ databases">
        <authorList>
            <person name="Zaccaron A."/>
            <person name="Stergiopoulos I."/>
        </authorList>
    </citation>
    <scope>NUCLEOTIDE SEQUENCE</scope>
    <source>
        <strain evidence="7">Race5_Kim</strain>
    </source>
</reference>
<feature type="compositionally biased region" description="Acidic residues" evidence="5">
    <location>
        <begin position="501"/>
        <end position="521"/>
    </location>
</feature>
<feature type="compositionally biased region" description="Basic and acidic residues" evidence="5">
    <location>
        <begin position="644"/>
        <end position="656"/>
    </location>
</feature>
<evidence type="ECO:0000256" key="3">
    <source>
        <dbReference type="ARBA" id="ARBA00023242"/>
    </source>
</evidence>
<evidence type="ECO:0000256" key="2">
    <source>
        <dbReference type="ARBA" id="ARBA00022664"/>
    </source>
</evidence>
<evidence type="ECO:0000313" key="8">
    <source>
        <dbReference type="Proteomes" id="UP000756132"/>
    </source>
</evidence>
<feature type="compositionally biased region" description="Basic and acidic residues" evidence="5">
    <location>
        <begin position="583"/>
        <end position="632"/>
    </location>
</feature>
<comment type="subcellular location">
    <subcellularLocation>
        <location evidence="1 4">Nucleus</location>
    </subcellularLocation>
</comment>
<dbReference type="PANTHER" id="PTHR45922:SF1">
    <property type="entry name" value="CLEAVAGE AND POLYADENYLATION SPECIFICITY FACTOR SUBUNIT 2"/>
    <property type="match status" value="1"/>
</dbReference>
<gene>
    <name evidence="7" type="ORF">CLAFUR5_09253</name>
</gene>
<feature type="compositionally biased region" description="Acidic residues" evidence="5">
    <location>
        <begin position="681"/>
        <end position="698"/>
    </location>
</feature>
<dbReference type="InterPro" id="IPR035639">
    <property type="entry name" value="CPSF2_MBL"/>
</dbReference>
<dbReference type="SMART" id="SM01027">
    <property type="entry name" value="Beta-Casp"/>
    <property type="match status" value="1"/>
</dbReference>
<dbReference type="InterPro" id="IPR027075">
    <property type="entry name" value="CPSF2"/>
</dbReference>
<dbReference type="GO" id="GO:0005847">
    <property type="term" value="C:mRNA cleavage and polyadenylation specificity factor complex"/>
    <property type="evidence" value="ECO:0007669"/>
    <property type="project" value="InterPro"/>
</dbReference>
<dbReference type="InterPro" id="IPR025069">
    <property type="entry name" value="Cpsf2_C"/>
</dbReference>
<evidence type="ECO:0000256" key="5">
    <source>
        <dbReference type="SAM" id="MobiDB-lite"/>
    </source>
</evidence>
<protein>
    <recommendedName>
        <fullName evidence="4">Cleavage and polyadenylation specificity factor subunit 2</fullName>
    </recommendedName>
    <alternativeName>
        <fullName evidence="4">Cleavage and polyadenylation specificity factor 100 kDa subunit</fullName>
    </alternativeName>
</protein>
<name>A0A9Q8PGP2_PASFU</name>
<dbReference type="Pfam" id="PF10996">
    <property type="entry name" value="Beta-Casp"/>
    <property type="match status" value="1"/>
</dbReference>
<dbReference type="GeneID" id="71989131"/>
<dbReference type="CDD" id="cd16293">
    <property type="entry name" value="CPSF2-like_MBL-fold"/>
    <property type="match status" value="1"/>
</dbReference>
<feature type="domain" description="Beta-Casp" evidence="6">
    <location>
        <begin position="280"/>
        <end position="423"/>
    </location>
</feature>
<dbReference type="OrthoDB" id="64353at2759"/>